<dbReference type="RefSeq" id="WP_073479232.1">
    <property type="nucleotide sequence ID" value="NZ_FQZU01000087.1"/>
</dbReference>
<dbReference type="Gene3D" id="4.10.1080.10">
    <property type="entry name" value="TSP type-3 repeat"/>
    <property type="match status" value="2"/>
</dbReference>
<dbReference type="GO" id="GO:0005085">
    <property type="term" value="F:guanyl-nucleotide exchange factor activity"/>
    <property type="evidence" value="ECO:0007669"/>
    <property type="project" value="TreeGrafter"/>
</dbReference>
<dbReference type="GO" id="GO:0007155">
    <property type="term" value="P:cell adhesion"/>
    <property type="evidence" value="ECO:0007669"/>
    <property type="project" value="InterPro"/>
</dbReference>
<dbReference type="Pfam" id="PF00415">
    <property type="entry name" value="RCC1"/>
    <property type="match status" value="1"/>
</dbReference>
<dbReference type="SUPFAM" id="SSF103647">
    <property type="entry name" value="TSP type-3 repeat"/>
    <property type="match status" value="2"/>
</dbReference>
<dbReference type="PROSITE" id="PS00626">
    <property type="entry name" value="RCC1_2"/>
    <property type="match status" value="5"/>
</dbReference>
<evidence type="ECO:0000259" key="5">
    <source>
        <dbReference type="Pfam" id="PF25390"/>
    </source>
</evidence>
<dbReference type="InterPro" id="IPR028974">
    <property type="entry name" value="TSP_type-3_rpt"/>
</dbReference>
<dbReference type="PRINTS" id="PR00633">
    <property type="entry name" value="RCCNDNSATION"/>
</dbReference>
<feature type="domain" description="RCC1-like" evidence="5">
    <location>
        <begin position="126"/>
        <end position="374"/>
    </location>
</feature>
<feature type="compositionally biased region" description="Acidic residues" evidence="4">
    <location>
        <begin position="1"/>
        <end position="11"/>
    </location>
</feature>
<evidence type="ECO:0000256" key="1">
    <source>
        <dbReference type="ARBA" id="ARBA00022658"/>
    </source>
</evidence>
<name>A0A1M7BB01_9BACT</name>
<organism evidence="6 7">
    <name type="scientific">Desulfatibacillum alkenivorans DSM 16219</name>
    <dbReference type="NCBI Taxonomy" id="1121393"/>
    <lineage>
        <taxon>Bacteria</taxon>
        <taxon>Pseudomonadati</taxon>
        <taxon>Thermodesulfobacteriota</taxon>
        <taxon>Desulfobacteria</taxon>
        <taxon>Desulfobacterales</taxon>
        <taxon>Desulfatibacillaceae</taxon>
        <taxon>Desulfatibacillum</taxon>
    </lineage>
</organism>
<dbReference type="PROSITE" id="PS50012">
    <property type="entry name" value="RCC1_3"/>
    <property type="match status" value="6"/>
</dbReference>
<dbReference type="InterPro" id="IPR000408">
    <property type="entry name" value="Reg_chr_condens"/>
</dbReference>
<feature type="region of interest" description="Disordered" evidence="4">
    <location>
        <begin position="1"/>
        <end position="36"/>
    </location>
</feature>
<dbReference type="EMBL" id="FQZU01000087">
    <property type="protein sequence ID" value="SHL52111.1"/>
    <property type="molecule type" value="Genomic_DNA"/>
</dbReference>
<sequence>MDADGADDELYDNCPSHYNPVQEDQDGDGLGDLCDNCPAIYDPGQEDADGDGVGDECDNCPSAANAQQGDEDGDGLGDACDNCPSNFNDLQEDADGDGTGDFCDGCPGDFFKTQPGFSGCGNPNPMVAAGGNFSLALKTDGSVWSWGDNSTGQLGLGLGQSVNVFTPTKVDALPPAAKIAAGGNHALALAPDGSLRSWGFNYAGQLGLGTSGTFSTKNRPQKINAISNVAAIACGGSHSLAVARDGSLWSWGYNYYGQLGLGNNYSKTTPQKVNAISNVAAIAAGEDYSLALTRDGSLWAWGDNYGGQLGLGDNEDRNTPQKVEVLSNVAAIAAGGNHSLALTLDGSVWSWGRNSRGQLGLDDNDDRNTPQPVTTISNIKAIAAGNKHSFAISEEGLAWAWGYNYDGQLGIGTIGSTADESTPQKVKVISNVVGLSGGNYHSLALTEDGALWAWGDNDEGQIGSTGGDRKNPVQVFQSGEVFHLYFDVDADGADDEVYDNCLSLYNPAQEDADGDGVGDLCDNCPAIYNPGQVDADGDLIGDACEVNDDDRDGFNNESDNCPSVMNADQADADNDGVGDACDNCPFTVNPGQDDYDHDGVGDDCLGRNSSDVNNNGTVNLEDAIICLQIAVDIYQGTVRRDNALGTDGVFDMEEALFILQSVAGVR</sequence>
<dbReference type="PANTHER" id="PTHR45982">
    <property type="entry name" value="REGULATOR OF CHROMOSOME CONDENSATION"/>
    <property type="match status" value="1"/>
</dbReference>
<keyword evidence="1" id="KW-0344">Guanine-nucleotide releasing factor</keyword>
<evidence type="ECO:0000256" key="4">
    <source>
        <dbReference type="SAM" id="MobiDB-lite"/>
    </source>
</evidence>
<gene>
    <name evidence="6" type="ORF">SAMN02745216_05294</name>
</gene>
<dbReference type="Pfam" id="PF02412">
    <property type="entry name" value="TSP_3"/>
    <property type="match status" value="3"/>
</dbReference>
<keyword evidence="3" id="KW-0677">Repeat</keyword>
<dbReference type="PANTHER" id="PTHR45982:SF1">
    <property type="entry name" value="REGULATOR OF CHROMOSOME CONDENSATION"/>
    <property type="match status" value="1"/>
</dbReference>
<keyword evidence="7" id="KW-1185">Reference proteome</keyword>
<evidence type="ECO:0000256" key="3">
    <source>
        <dbReference type="ARBA" id="ARBA00022737"/>
    </source>
</evidence>
<protein>
    <submittedName>
        <fullName evidence="6">Alpha-tubulin suppressor</fullName>
    </submittedName>
</protein>
<dbReference type="GO" id="GO:0005737">
    <property type="term" value="C:cytoplasm"/>
    <property type="evidence" value="ECO:0007669"/>
    <property type="project" value="TreeGrafter"/>
</dbReference>
<proteinExistence type="predicted"/>
<evidence type="ECO:0000256" key="2">
    <source>
        <dbReference type="ARBA" id="ARBA00022729"/>
    </source>
</evidence>
<dbReference type="SUPFAM" id="SSF50985">
    <property type="entry name" value="RCC1/BLIP-II"/>
    <property type="match status" value="1"/>
</dbReference>
<evidence type="ECO:0000313" key="7">
    <source>
        <dbReference type="Proteomes" id="UP000183994"/>
    </source>
</evidence>
<dbReference type="InterPro" id="IPR003367">
    <property type="entry name" value="Thrombospondin_3-like_rpt"/>
</dbReference>
<dbReference type="Gene3D" id="2.130.10.30">
    <property type="entry name" value="Regulator of chromosome condensation 1/beta-lactamase-inhibitor protein II"/>
    <property type="match status" value="2"/>
</dbReference>
<dbReference type="InterPro" id="IPR051553">
    <property type="entry name" value="Ran_GTPase-activating"/>
</dbReference>
<dbReference type="Pfam" id="PF25390">
    <property type="entry name" value="WD40_RLD"/>
    <property type="match status" value="1"/>
</dbReference>
<dbReference type="OrthoDB" id="9758365at2"/>
<dbReference type="InterPro" id="IPR058923">
    <property type="entry name" value="RCC1-like_dom"/>
</dbReference>
<reference evidence="7" key="1">
    <citation type="submission" date="2016-11" db="EMBL/GenBank/DDBJ databases">
        <authorList>
            <person name="Varghese N."/>
            <person name="Submissions S."/>
        </authorList>
    </citation>
    <scope>NUCLEOTIDE SEQUENCE [LARGE SCALE GENOMIC DNA]</scope>
    <source>
        <strain evidence="7">DSM 16219</strain>
    </source>
</reference>
<evidence type="ECO:0000313" key="6">
    <source>
        <dbReference type="EMBL" id="SHL52111.1"/>
    </source>
</evidence>
<dbReference type="AlphaFoldDB" id="A0A1M7BB01"/>
<dbReference type="InterPro" id="IPR009091">
    <property type="entry name" value="RCC1/BLIP-II"/>
</dbReference>
<dbReference type="GO" id="GO:0005509">
    <property type="term" value="F:calcium ion binding"/>
    <property type="evidence" value="ECO:0007669"/>
    <property type="project" value="InterPro"/>
</dbReference>
<accession>A0A1M7BB01</accession>
<keyword evidence="2" id="KW-0732">Signal</keyword>
<dbReference type="FunFam" id="4.10.1080.10:FF:000001">
    <property type="entry name" value="Thrombospondin 3"/>
    <property type="match status" value="1"/>
</dbReference>
<dbReference type="STRING" id="1121393.SAMN02745216_05294"/>
<dbReference type="Proteomes" id="UP000183994">
    <property type="component" value="Unassembled WGS sequence"/>
</dbReference>